<protein>
    <submittedName>
        <fullName evidence="2">Uncharacterized protein</fullName>
    </submittedName>
</protein>
<accession>A0ABR6ZI57</accession>
<proteinExistence type="predicted"/>
<dbReference type="Proteomes" id="UP000646911">
    <property type="component" value="Unassembled WGS sequence"/>
</dbReference>
<keyword evidence="3" id="KW-1185">Reference proteome</keyword>
<comment type="caution">
    <text evidence="2">The sequence shown here is derived from an EMBL/GenBank/DDBJ whole genome shotgun (WGS) entry which is preliminary data.</text>
</comment>
<feature type="region of interest" description="Disordered" evidence="1">
    <location>
        <begin position="55"/>
        <end position="81"/>
    </location>
</feature>
<name>A0ABR6ZI57_9BURK</name>
<evidence type="ECO:0000256" key="1">
    <source>
        <dbReference type="SAM" id="MobiDB-lite"/>
    </source>
</evidence>
<reference evidence="2 3" key="1">
    <citation type="submission" date="2020-08" db="EMBL/GenBank/DDBJ databases">
        <title>Novel species isolated from subtropical streams in China.</title>
        <authorList>
            <person name="Lu H."/>
        </authorList>
    </citation>
    <scope>NUCLEOTIDE SEQUENCE [LARGE SCALE GENOMIC DNA]</scope>
    <source>
        <strain evidence="2 3">NL8W</strain>
    </source>
</reference>
<feature type="compositionally biased region" description="Basic and acidic residues" evidence="1">
    <location>
        <begin position="71"/>
        <end position="81"/>
    </location>
</feature>
<evidence type="ECO:0000313" key="2">
    <source>
        <dbReference type="EMBL" id="MBC3911408.1"/>
    </source>
</evidence>
<dbReference type="EMBL" id="JACOFX010000032">
    <property type="protein sequence ID" value="MBC3911408.1"/>
    <property type="molecule type" value="Genomic_DNA"/>
</dbReference>
<evidence type="ECO:0000313" key="3">
    <source>
        <dbReference type="Proteomes" id="UP000646911"/>
    </source>
</evidence>
<dbReference type="RefSeq" id="WP_186957119.1">
    <property type="nucleotide sequence ID" value="NZ_JACOFX010000032.1"/>
</dbReference>
<organism evidence="2 3">
    <name type="scientific">Undibacterium umbellatum</name>
    <dbReference type="NCBI Taxonomy" id="2762300"/>
    <lineage>
        <taxon>Bacteria</taxon>
        <taxon>Pseudomonadati</taxon>
        <taxon>Pseudomonadota</taxon>
        <taxon>Betaproteobacteria</taxon>
        <taxon>Burkholderiales</taxon>
        <taxon>Oxalobacteraceae</taxon>
        <taxon>Undibacterium</taxon>
    </lineage>
</organism>
<sequence length="81" mass="9156">MSIPATTDDELRKVHAALRITIPFEQLPPLMRHSLAMVAHCWRGRVPAHLFGRPVAKQKDQAQPGKQPVNDFKRRASGDFD</sequence>
<gene>
    <name evidence="2" type="ORF">H8L47_27985</name>
</gene>